<dbReference type="InterPro" id="IPR017459">
    <property type="entry name" value="Glycosyl_Trfase_fam3_N_dom"/>
</dbReference>
<comment type="catalytic activity">
    <reaction evidence="7 9">
        <text>N-(5-phospho-beta-D-ribosyl)anthranilate + diphosphate = 5-phospho-alpha-D-ribose 1-diphosphate + anthranilate</text>
        <dbReference type="Rhea" id="RHEA:11768"/>
        <dbReference type="ChEBI" id="CHEBI:16567"/>
        <dbReference type="ChEBI" id="CHEBI:18277"/>
        <dbReference type="ChEBI" id="CHEBI:33019"/>
        <dbReference type="ChEBI" id="CHEBI:58017"/>
        <dbReference type="EC" id="2.4.2.18"/>
    </reaction>
</comment>
<dbReference type="Gene3D" id="1.20.970.10">
    <property type="entry name" value="Transferase, Pyrimidine Nucleoside Phosphorylase, Chain C"/>
    <property type="match status" value="1"/>
</dbReference>
<dbReference type="Pfam" id="PF02885">
    <property type="entry name" value="Glycos_trans_3N"/>
    <property type="match status" value="1"/>
</dbReference>
<gene>
    <name evidence="9 12" type="primary">trpD</name>
    <name evidence="12" type="ORF">C7U55_07110</name>
</gene>
<evidence type="ECO:0000256" key="8">
    <source>
        <dbReference type="ARBA" id="ARBA00061188"/>
    </source>
</evidence>
<dbReference type="AlphaFoldDB" id="A0A2T3FYP9"/>
<dbReference type="GO" id="GO:0004048">
    <property type="term" value="F:anthranilate phosphoribosyltransferase activity"/>
    <property type="evidence" value="ECO:0007669"/>
    <property type="project" value="UniProtKB-UniRule"/>
</dbReference>
<evidence type="ECO:0000256" key="1">
    <source>
        <dbReference type="ARBA" id="ARBA00004907"/>
    </source>
</evidence>
<dbReference type="Gene3D" id="3.40.1030.10">
    <property type="entry name" value="Nucleoside phosphorylase/phosphoribosyltransferase catalytic domain"/>
    <property type="match status" value="1"/>
</dbReference>
<evidence type="ECO:0000256" key="9">
    <source>
        <dbReference type="HAMAP-Rule" id="MF_00211"/>
    </source>
</evidence>
<feature type="binding site" evidence="9">
    <location>
        <begin position="89"/>
        <end position="92"/>
    </location>
    <ligand>
        <name>5-phospho-alpha-D-ribose 1-diphosphate</name>
        <dbReference type="ChEBI" id="CHEBI:58017"/>
    </ligand>
</feature>
<comment type="caution">
    <text evidence="9">Lacks conserved residue(s) required for the propagation of feature annotation.</text>
</comment>
<feature type="binding site" evidence="9">
    <location>
        <position position="87"/>
    </location>
    <ligand>
        <name>5-phospho-alpha-D-ribose 1-diphosphate</name>
        <dbReference type="ChEBI" id="CHEBI:58017"/>
    </ligand>
</feature>
<evidence type="ECO:0000256" key="2">
    <source>
        <dbReference type="ARBA" id="ARBA00022605"/>
    </source>
</evidence>
<evidence type="ECO:0000259" key="11">
    <source>
        <dbReference type="Pfam" id="PF02885"/>
    </source>
</evidence>
<organism evidence="12 13">
    <name type="scientific">Faecalibacillus faecis</name>
    <dbReference type="NCBI Taxonomy" id="1982628"/>
    <lineage>
        <taxon>Bacteria</taxon>
        <taxon>Bacillati</taxon>
        <taxon>Bacillota</taxon>
        <taxon>Erysipelotrichia</taxon>
        <taxon>Erysipelotrichales</taxon>
        <taxon>Coprobacillaceae</taxon>
        <taxon>Faecalibacillus</taxon>
    </lineage>
</organism>
<evidence type="ECO:0000256" key="3">
    <source>
        <dbReference type="ARBA" id="ARBA00022676"/>
    </source>
</evidence>
<feature type="binding site" evidence="9">
    <location>
        <begin position="107"/>
        <end position="115"/>
    </location>
    <ligand>
        <name>5-phospho-alpha-D-ribose 1-diphosphate</name>
        <dbReference type="ChEBI" id="CHEBI:58017"/>
    </ligand>
</feature>
<dbReference type="InterPro" id="IPR035902">
    <property type="entry name" value="Nuc_phospho_transferase"/>
</dbReference>
<keyword evidence="9" id="KW-0479">Metal-binding</keyword>
<feature type="binding site" evidence="9">
    <location>
        <position position="110"/>
    </location>
    <ligand>
        <name>anthranilate</name>
        <dbReference type="ChEBI" id="CHEBI:16567"/>
        <label>1</label>
    </ligand>
</feature>
<evidence type="ECO:0000256" key="4">
    <source>
        <dbReference type="ARBA" id="ARBA00022679"/>
    </source>
</evidence>
<comment type="caution">
    <text evidence="12">The sequence shown here is derived from an EMBL/GenBank/DDBJ whole genome shotgun (WGS) entry which is preliminary data.</text>
</comment>
<comment type="pathway">
    <text evidence="1 9">Amino-acid biosynthesis; L-tryptophan biosynthesis; L-tryptophan from chorismate: step 2/5.</text>
</comment>
<keyword evidence="5 9" id="KW-0822">Tryptophan biosynthesis</keyword>
<reference evidence="13" key="1">
    <citation type="submission" date="2018-03" db="EMBL/GenBank/DDBJ databases">
        <title>Lachnoclostridium SNUG30370 gen.nov., sp.nov., isolated from human faeces.</title>
        <authorList>
            <person name="Seo B."/>
            <person name="Jeon K."/>
            <person name="Ko G."/>
        </authorList>
    </citation>
    <scope>NUCLEOTIDE SEQUENCE [LARGE SCALE GENOMIC DNA]</scope>
    <source>
        <strain evidence="13">SNUG30370</strain>
    </source>
</reference>
<dbReference type="PANTHER" id="PTHR43285:SF2">
    <property type="entry name" value="ANTHRANILATE PHOSPHORIBOSYLTRANSFERASE"/>
    <property type="match status" value="1"/>
</dbReference>
<feature type="binding site" evidence="9">
    <location>
        <position position="79"/>
    </location>
    <ligand>
        <name>5-phospho-alpha-D-ribose 1-diphosphate</name>
        <dbReference type="ChEBI" id="CHEBI:58017"/>
    </ligand>
</feature>
<keyword evidence="2 9" id="KW-0028">Amino-acid biosynthesis</keyword>
<dbReference type="EC" id="2.4.2.18" evidence="9"/>
<dbReference type="FunFam" id="3.40.1030.10:FF:000002">
    <property type="entry name" value="Anthranilate phosphoribosyltransferase"/>
    <property type="match status" value="1"/>
</dbReference>
<protein>
    <recommendedName>
        <fullName evidence="9">Anthranilate phosphoribosyltransferase</fullName>
        <ecNumber evidence="9">2.4.2.18</ecNumber>
    </recommendedName>
</protein>
<proteinExistence type="inferred from homology"/>
<keyword evidence="4 9" id="KW-0808">Transferase</keyword>
<keyword evidence="9" id="KW-0460">Magnesium</keyword>
<dbReference type="SUPFAM" id="SSF47648">
    <property type="entry name" value="Nucleoside phosphorylase/phosphoribosyltransferase N-terminal domain"/>
    <property type="match status" value="1"/>
</dbReference>
<feature type="binding site" evidence="9">
    <location>
        <position position="224"/>
    </location>
    <ligand>
        <name>Mg(2+)</name>
        <dbReference type="ChEBI" id="CHEBI:18420"/>
        <label>2</label>
    </ligand>
</feature>
<evidence type="ECO:0000313" key="12">
    <source>
        <dbReference type="EMBL" id="PST40373.1"/>
    </source>
</evidence>
<dbReference type="HAMAP" id="MF_00211">
    <property type="entry name" value="TrpD"/>
    <property type="match status" value="1"/>
</dbReference>
<feature type="binding site" evidence="9">
    <location>
        <position position="165"/>
    </location>
    <ligand>
        <name>anthranilate</name>
        <dbReference type="ChEBI" id="CHEBI:16567"/>
        <label>2</label>
    </ligand>
</feature>
<dbReference type="RefSeq" id="WP_106987976.1">
    <property type="nucleotide sequence ID" value="NZ_JAJCFI010000001.1"/>
</dbReference>
<keyword evidence="3 9" id="KW-0328">Glycosyltransferase</keyword>
<evidence type="ECO:0000256" key="6">
    <source>
        <dbReference type="ARBA" id="ARBA00023141"/>
    </source>
</evidence>
<comment type="similarity">
    <text evidence="9">Belongs to the anthranilate phosphoribosyltransferase family.</text>
</comment>
<feature type="binding site" evidence="9">
    <location>
        <position position="225"/>
    </location>
    <ligand>
        <name>Mg(2+)</name>
        <dbReference type="ChEBI" id="CHEBI:18420"/>
        <label>2</label>
    </ligand>
</feature>
<dbReference type="UniPathway" id="UPA00035">
    <property type="reaction ID" value="UER00041"/>
</dbReference>
<comment type="function">
    <text evidence="9">Catalyzes the transfer of the phosphoribosyl group of 5-phosphorylribose-1-pyrophosphate (PRPP) to anthranilate to yield N-(5'-phosphoribosyl)-anthranilate (PRA).</text>
</comment>
<evidence type="ECO:0000256" key="7">
    <source>
        <dbReference type="ARBA" id="ARBA00052328"/>
    </source>
</evidence>
<dbReference type="InterPro" id="IPR005940">
    <property type="entry name" value="Anthranilate_Pribosyl_Tfrase"/>
</dbReference>
<feature type="binding site" evidence="9">
    <location>
        <position position="79"/>
    </location>
    <ligand>
        <name>anthranilate</name>
        <dbReference type="ChEBI" id="CHEBI:16567"/>
        <label>1</label>
    </ligand>
</feature>
<accession>A0A2T3FYP9</accession>
<evidence type="ECO:0000259" key="10">
    <source>
        <dbReference type="Pfam" id="PF00591"/>
    </source>
</evidence>
<name>A0A2T3FYP9_9FIRM</name>
<dbReference type="NCBIfam" id="TIGR01245">
    <property type="entry name" value="trpD"/>
    <property type="match status" value="1"/>
</dbReference>
<keyword evidence="6 9" id="KW-0057">Aromatic amino acid biosynthesis</keyword>
<feature type="binding site" evidence="9">
    <location>
        <position position="91"/>
    </location>
    <ligand>
        <name>Mg(2+)</name>
        <dbReference type="ChEBI" id="CHEBI:18420"/>
        <label>1</label>
    </ligand>
</feature>
<dbReference type="EMBL" id="PYLP01000007">
    <property type="protein sequence ID" value="PST40373.1"/>
    <property type="molecule type" value="Genomic_DNA"/>
</dbReference>
<dbReference type="GO" id="GO:0005829">
    <property type="term" value="C:cytosol"/>
    <property type="evidence" value="ECO:0007669"/>
    <property type="project" value="TreeGrafter"/>
</dbReference>
<dbReference type="InterPro" id="IPR000312">
    <property type="entry name" value="Glycosyl_Trfase_fam3"/>
</dbReference>
<dbReference type="InterPro" id="IPR036320">
    <property type="entry name" value="Glycosyl_Trfase_fam3_N_dom_sf"/>
</dbReference>
<dbReference type="Pfam" id="PF00591">
    <property type="entry name" value="Glycos_transf_3"/>
    <property type="match status" value="1"/>
</dbReference>
<dbReference type="SUPFAM" id="SSF52418">
    <property type="entry name" value="Nucleoside phosphorylase/phosphoribosyltransferase catalytic domain"/>
    <property type="match status" value="1"/>
</dbReference>
<dbReference type="GO" id="GO:0000162">
    <property type="term" value="P:L-tryptophan biosynthetic process"/>
    <property type="evidence" value="ECO:0007669"/>
    <property type="project" value="UniProtKB-UniRule"/>
</dbReference>
<sequence>MIREAIIKLSKKEDLTYQEAYECMNEIMDGQASDIQKAAYLTALSFKGETIDEITASAKGMREHCVKLLNDQDVLEIVGTGGDGSNSFNISTTSSLVIASGGVKVAKHGNRAASSKSGAADCLEALGVDITINEKRSKQLLNDINICFLFAQNYHLAMKYVAPVRKELGIRTVFNILGPLTNPAGATYQVMGVYDEALVEPLAQVLSNLGVKRAMVVYGKDGLDEISASDETFVCEINEGTFKTYTIFPEQFGLQRCLKEELIGGTPKENAQITLDVLSGKQGGPRTAVLMNAGAGLYVGGKVNSLKAGVDLAAELIDSGKAKDKLEEFIKESNK</sequence>
<feature type="binding site" evidence="9">
    <location>
        <begin position="82"/>
        <end position="83"/>
    </location>
    <ligand>
        <name>5-phospho-alpha-D-ribose 1-diphosphate</name>
        <dbReference type="ChEBI" id="CHEBI:58017"/>
    </ligand>
</feature>
<evidence type="ECO:0000256" key="5">
    <source>
        <dbReference type="ARBA" id="ARBA00022822"/>
    </source>
</evidence>
<dbReference type="PANTHER" id="PTHR43285">
    <property type="entry name" value="ANTHRANILATE PHOSPHORIBOSYLTRANSFERASE"/>
    <property type="match status" value="1"/>
</dbReference>
<feature type="binding site" evidence="9">
    <location>
        <position position="225"/>
    </location>
    <ligand>
        <name>Mg(2+)</name>
        <dbReference type="ChEBI" id="CHEBI:18420"/>
        <label>1</label>
    </ligand>
</feature>
<dbReference type="GeneID" id="77470854"/>
<dbReference type="GO" id="GO:0000287">
    <property type="term" value="F:magnesium ion binding"/>
    <property type="evidence" value="ECO:0007669"/>
    <property type="project" value="UniProtKB-UniRule"/>
</dbReference>
<dbReference type="Proteomes" id="UP000241201">
    <property type="component" value="Unassembled WGS sequence"/>
</dbReference>
<evidence type="ECO:0000313" key="13">
    <source>
        <dbReference type="Proteomes" id="UP000241201"/>
    </source>
</evidence>
<feature type="domain" description="Glycosyl transferase family 3 N-terminal" evidence="11">
    <location>
        <begin position="4"/>
        <end position="65"/>
    </location>
</feature>
<feature type="domain" description="Glycosyl transferase family 3" evidence="10">
    <location>
        <begin position="72"/>
        <end position="322"/>
    </location>
</feature>
<comment type="subunit">
    <text evidence="9">Homodimer.</text>
</comment>
<comment type="similarity">
    <text evidence="8">In the C-terminal section; belongs to the anthranilate phosphoribosyltransferase family.</text>
</comment>
<keyword evidence="13" id="KW-1185">Reference proteome</keyword>
<comment type="cofactor">
    <cofactor evidence="9">
        <name>Mg(2+)</name>
        <dbReference type="ChEBI" id="CHEBI:18420"/>
    </cofactor>
    <text evidence="9">Binds 2 magnesium ions per monomer.</text>
</comment>
<feature type="binding site" evidence="9">
    <location>
        <position position="119"/>
    </location>
    <ligand>
        <name>5-phospho-alpha-D-ribose 1-diphosphate</name>
        <dbReference type="ChEBI" id="CHEBI:58017"/>
    </ligand>
</feature>